<comment type="caution">
    <text evidence="1">The sequence shown here is derived from an EMBL/GenBank/DDBJ whole genome shotgun (WGS) entry which is preliminary data.</text>
</comment>
<protein>
    <submittedName>
        <fullName evidence="1">Uncharacterized protein</fullName>
    </submittedName>
</protein>
<reference evidence="1" key="1">
    <citation type="journal article" date="2021" name="bioRxiv">
        <title>Whole Genome Assembly and Annotation of Northern Wild Rice, Zizania palustris L., Supports a Whole Genome Duplication in the Zizania Genus.</title>
        <authorList>
            <person name="Haas M."/>
            <person name="Kono T."/>
            <person name="Macchietto M."/>
            <person name="Millas R."/>
            <person name="McGilp L."/>
            <person name="Shao M."/>
            <person name="Duquette J."/>
            <person name="Hirsch C.N."/>
            <person name="Kimball J."/>
        </authorList>
    </citation>
    <scope>NUCLEOTIDE SEQUENCE</scope>
    <source>
        <tissue evidence="1">Fresh leaf tissue</tissue>
    </source>
</reference>
<organism evidence="1 2">
    <name type="scientific">Zizania palustris</name>
    <name type="common">Northern wild rice</name>
    <dbReference type="NCBI Taxonomy" id="103762"/>
    <lineage>
        <taxon>Eukaryota</taxon>
        <taxon>Viridiplantae</taxon>
        <taxon>Streptophyta</taxon>
        <taxon>Embryophyta</taxon>
        <taxon>Tracheophyta</taxon>
        <taxon>Spermatophyta</taxon>
        <taxon>Magnoliopsida</taxon>
        <taxon>Liliopsida</taxon>
        <taxon>Poales</taxon>
        <taxon>Poaceae</taxon>
        <taxon>BOP clade</taxon>
        <taxon>Oryzoideae</taxon>
        <taxon>Oryzeae</taxon>
        <taxon>Zizaniinae</taxon>
        <taxon>Zizania</taxon>
    </lineage>
</organism>
<dbReference type="Proteomes" id="UP000729402">
    <property type="component" value="Unassembled WGS sequence"/>
</dbReference>
<evidence type="ECO:0000313" key="1">
    <source>
        <dbReference type="EMBL" id="KAG8094231.1"/>
    </source>
</evidence>
<evidence type="ECO:0000313" key="2">
    <source>
        <dbReference type="Proteomes" id="UP000729402"/>
    </source>
</evidence>
<reference evidence="1" key="2">
    <citation type="submission" date="2021-02" db="EMBL/GenBank/DDBJ databases">
        <authorList>
            <person name="Kimball J.A."/>
            <person name="Haas M.W."/>
            <person name="Macchietto M."/>
            <person name="Kono T."/>
            <person name="Duquette J."/>
            <person name="Shao M."/>
        </authorList>
    </citation>
    <scope>NUCLEOTIDE SEQUENCE</scope>
    <source>
        <tissue evidence="1">Fresh leaf tissue</tissue>
    </source>
</reference>
<keyword evidence="2" id="KW-1185">Reference proteome</keyword>
<proteinExistence type="predicted"/>
<dbReference type="EMBL" id="JAAALK010000080">
    <property type="protein sequence ID" value="KAG8094231.1"/>
    <property type="molecule type" value="Genomic_DNA"/>
</dbReference>
<name>A0A8J5WQ33_ZIZPA</name>
<sequence>MLSSDICIPLELVADKICICLKKKRSKETRSTQGHLAKPLFHSAKASPSATLSEPHSAQALSATWVFAECFLSGTR</sequence>
<gene>
    <name evidence="1" type="ORF">GUJ93_ZPchr0012g22060</name>
</gene>
<dbReference type="AlphaFoldDB" id="A0A8J5WQ33"/>
<accession>A0A8J5WQ33</accession>